<evidence type="ECO:0000313" key="1">
    <source>
        <dbReference type="EMBL" id="MBM7614654.1"/>
    </source>
</evidence>
<dbReference type="PANTHER" id="PTHR28055">
    <property type="entry name" value="ALTERED INHERITANCE OF MITOCHONDRIA PROTEIN 41, MITOCHONDRIAL"/>
    <property type="match status" value="1"/>
</dbReference>
<evidence type="ECO:0000313" key="2">
    <source>
        <dbReference type="Proteomes" id="UP001314796"/>
    </source>
</evidence>
<keyword evidence="2" id="KW-1185">Reference proteome</keyword>
<gene>
    <name evidence="1" type="ORF">JOC73_001166</name>
</gene>
<dbReference type="Proteomes" id="UP001314796">
    <property type="component" value="Unassembled WGS sequence"/>
</dbReference>
<dbReference type="PANTHER" id="PTHR28055:SF1">
    <property type="entry name" value="ALTERED INHERITANCE OF MITOCHONDRIA PROTEIN 41, MITOCHONDRIAL"/>
    <property type="match status" value="1"/>
</dbReference>
<dbReference type="Pfam" id="PF09424">
    <property type="entry name" value="YqeY"/>
    <property type="match status" value="1"/>
</dbReference>
<reference evidence="1 2" key="1">
    <citation type="submission" date="2021-01" db="EMBL/GenBank/DDBJ databases">
        <title>Genomic Encyclopedia of Type Strains, Phase IV (KMG-IV): sequencing the most valuable type-strain genomes for metagenomic binning, comparative biology and taxonomic classification.</title>
        <authorList>
            <person name="Goeker M."/>
        </authorList>
    </citation>
    <scope>NUCLEOTIDE SEQUENCE [LARGE SCALE GENOMIC DNA]</scope>
    <source>
        <strain evidence="1 2">DSM 25890</strain>
    </source>
</reference>
<sequence>MSLKDQLTNDLKEAMKSKDQLRKNVITMVRADIKQVEVDKRVELVNEDIIDIIAKQVKQRRDSLEEFTKGGREDLAEQAQQEVNILLTYLPKQMSEEEIVKLVSETIQEVGANSMKDMGKVMAAIVPKTKGKADGKLVNEIVKKYLQS</sequence>
<dbReference type="InterPro" id="IPR003789">
    <property type="entry name" value="Asn/Gln_tRNA_amidoTrase-B-like"/>
</dbReference>
<dbReference type="EMBL" id="JAFBEE010000005">
    <property type="protein sequence ID" value="MBM7614654.1"/>
    <property type="molecule type" value="Genomic_DNA"/>
</dbReference>
<comment type="caution">
    <text evidence="1">The sequence shown here is derived from an EMBL/GenBank/DDBJ whole genome shotgun (WGS) entry which is preliminary data.</text>
</comment>
<dbReference type="InterPro" id="IPR023168">
    <property type="entry name" value="GatB_Yqey_C_2"/>
</dbReference>
<accession>A0ABS2NNX9</accession>
<dbReference type="InterPro" id="IPR042184">
    <property type="entry name" value="YqeY/Aim41_N"/>
</dbReference>
<proteinExistence type="predicted"/>
<organism evidence="1 2">
    <name type="scientific">Alkaliphilus hydrothermalis</name>
    <dbReference type="NCBI Taxonomy" id="1482730"/>
    <lineage>
        <taxon>Bacteria</taxon>
        <taxon>Bacillati</taxon>
        <taxon>Bacillota</taxon>
        <taxon>Clostridia</taxon>
        <taxon>Peptostreptococcales</taxon>
        <taxon>Natronincolaceae</taxon>
        <taxon>Alkaliphilus</taxon>
    </lineage>
</organism>
<protein>
    <submittedName>
        <fullName evidence="1">Uncharacterized protein YqeY</fullName>
    </submittedName>
</protein>
<dbReference type="InterPro" id="IPR019004">
    <property type="entry name" value="YqeY/Aim41"/>
</dbReference>
<name>A0ABS2NNX9_9FIRM</name>
<dbReference type="Gene3D" id="1.10.10.410">
    <property type="match status" value="1"/>
</dbReference>
<dbReference type="RefSeq" id="WP_204401066.1">
    <property type="nucleotide sequence ID" value="NZ_JAFBEE010000005.1"/>
</dbReference>
<dbReference type="Gene3D" id="1.10.1510.10">
    <property type="entry name" value="Uncharacterised protein YqeY/AIM41 PF09424, N-terminal domain"/>
    <property type="match status" value="1"/>
</dbReference>
<dbReference type="SUPFAM" id="SSF89095">
    <property type="entry name" value="GatB/YqeY motif"/>
    <property type="match status" value="1"/>
</dbReference>